<dbReference type="GO" id="GO:0008168">
    <property type="term" value="F:methyltransferase activity"/>
    <property type="evidence" value="ECO:0007669"/>
    <property type="project" value="UniProtKB-KW"/>
</dbReference>
<proteinExistence type="inferred from homology"/>
<dbReference type="AlphaFoldDB" id="A0A545SZ71"/>
<protein>
    <submittedName>
        <fullName evidence="7">Class I SAM-dependent methyltransferase</fullName>
    </submittedName>
</protein>
<dbReference type="PANTHER" id="PTHR43667">
    <property type="entry name" value="CYCLOPROPANE-FATTY-ACYL-PHOSPHOLIPID SYNTHASE"/>
    <property type="match status" value="1"/>
</dbReference>
<dbReference type="SUPFAM" id="SSF53335">
    <property type="entry name" value="S-adenosyl-L-methionine-dependent methyltransferases"/>
    <property type="match status" value="1"/>
</dbReference>
<evidence type="ECO:0000256" key="6">
    <source>
        <dbReference type="PIRSR" id="PIRSR003085-1"/>
    </source>
</evidence>
<dbReference type="InterPro" id="IPR050723">
    <property type="entry name" value="CFA/CMAS"/>
</dbReference>
<dbReference type="Gene3D" id="3.40.50.150">
    <property type="entry name" value="Vaccinia Virus protein VP39"/>
    <property type="match status" value="1"/>
</dbReference>
<evidence type="ECO:0000313" key="8">
    <source>
        <dbReference type="Proteomes" id="UP000315252"/>
    </source>
</evidence>
<evidence type="ECO:0000256" key="3">
    <source>
        <dbReference type="ARBA" id="ARBA00022679"/>
    </source>
</evidence>
<gene>
    <name evidence="7" type="ORF">FKG95_28255</name>
</gene>
<name>A0A545SZ71_9PROT</name>
<dbReference type="GO" id="GO:0032259">
    <property type="term" value="P:methylation"/>
    <property type="evidence" value="ECO:0007669"/>
    <property type="project" value="UniProtKB-KW"/>
</dbReference>
<dbReference type="PIRSF" id="PIRSF003085">
    <property type="entry name" value="CMAS"/>
    <property type="match status" value="1"/>
</dbReference>
<keyword evidence="3 7" id="KW-0808">Transferase</keyword>
<evidence type="ECO:0000256" key="2">
    <source>
        <dbReference type="ARBA" id="ARBA00022603"/>
    </source>
</evidence>
<dbReference type="EMBL" id="VHSH01000018">
    <property type="protein sequence ID" value="TQV70273.1"/>
    <property type="molecule type" value="Genomic_DNA"/>
</dbReference>
<accession>A0A545SZ71</accession>
<keyword evidence="8" id="KW-1185">Reference proteome</keyword>
<keyword evidence="5" id="KW-0443">Lipid metabolism</keyword>
<dbReference type="PANTHER" id="PTHR43667:SF1">
    <property type="entry name" value="CYCLOPROPANE-FATTY-ACYL-PHOSPHOLIPID SYNTHASE"/>
    <property type="match status" value="1"/>
</dbReference>
<comment type="caution">
    <text evidence="7">The sequence shown here is derived from an EMBL/GenBank/DDBJ whole genome shotgun (WGS) entry which is preliminary data.</text>
</comment>
<dbReference type="Proteomes" id="UP000315252">
    <property type="component" value="Unassembled WGS sequence"/>
</dbReference>
<keyword evidence="2 7" id="KW-0489">Methyltransferase</keyword>
<dbReference type="OrthoDB" id="9782855at2"/>
<evidence type="ECO:0000313" key="7">
    <source>
        <dbReference type="EMBL" id="TQV70273.1"/>
    </source>
</evidence>
<reference evidence="7 8" key="1">
    <citation type="submission" date="2019-06" db="EMBL/GenBank/DDBJ databases">
        <title>Whole genome sequence for Rhodospirillaceae sp. R148.</title>
        <authorList>
            <person name="Wang G."/>
        </authorList>
    </citation>
    <scope>NUCLEOTIDE SEQUENCE [LARGE SCALE GENOMIC DNA]</scope>
    <source>
        <strain evidence="7 8">R148</strain>
    </source>
</reference>
<dbReference type="CDD" id="cd02440">
    <property type="entry name" value="AdoMet_MTases"/>
    <property type="match status" value="1"/>
</dbReference>
<dbReference type="RefSeq" id="WP_142899824.1">
    <property type="nucleotide sequence ID" value="NZ_ML660069.1"/>
</dbReference>
<feature type="active site" evidence="6">
    <location>
        <position position="364"/>
    </location>
</feature>
<dbReference type="InterPro" id="IPR029063">
    <property type="entry name" value="SAM-dependent_MTases_sf"/>
</dbReference>
<evidence type="ECO:0000256" key="5">
    <source>
        <dbReference type="ARBA" id="ARBA00023098"/>
    </source>
</evidence>
<evidence type="ECO:0000256" key="1">
    <source>
        <dbReference type="ARBA" id="ARBA00010815"/>
    </source>
</evidence>
<organism evidence="7 8">
    <name type="scientific">Denitrobaculum tricleocarpae</name>
    <dbReference type="NCBI Taxonomy" id="2591009"/>
    <lineage>
        <taxon>Bacteria</taxon>
        <taxon>Pseudomonadati</taxon>
        <taxon>Pseudomonadota</taxon>
        <taxon>Alphaproteobacteria</taxon>
        <taxon>Rhodospirillales</taxon>
        <taxon>Rhodospirillaceae</taxon>
        <taxon>Denitrobaculum</taxon>
    </lineage>
</organism>
<comment type="similarity">
    <text evidence="1">Belongs to the CFA/CMAS family.</text>
</comment>
<evidence type="ECO:0000256" key="4">
    <source>
        <dbReference type="ARBA" id="ARBA00022691"/>
    </source>
</evidence>
<keyword evidence="4" id="KW-0949">S-adenosyl-L-methionine</keyword>
<dbReference type="InterPro" id="IPR003333">
    <property type="entry name" value="CMAS"/>
</dbReference>
<dbReference type="GO" id="GO:0008610">
    <property type="term" value="P:lipid biosynthetic process"/>
    <property type="evidence" value="ECO:0007669"/>
    <property type="project" value="InterPro"/>
</dbReference>
<dbReference type="Pfam" id="PF02353">
    <property type="entry name" value="CMAS"/>
    <property type="match status" value="1"/>
</dbReference>
<sequence>MLFPKLMQKVILEGDLRLIDARGRTYDCGDGSGERVTLHLHNRSLEYKLVLNPPLYLAEAYMDGEITIEEGSLRIFLEMLARNYHVLEKNRLVMLGFKLARHTRKLKQYNPVGKAQKNVAHHYDLSGELYDLFLDTDRQYSCAYFRNGDETLEQAQTDKKLHLAAKLHLNRPGLKLLDIGSGWGGLGLYMAQEGGCDVTGVTLSREQHKVSSERVQKAGLEKQVEFHLRDYREDTNRYDRIVSVGMFEHVGKQNYHEFFQKVSDMLEDDGVFVLHSVGRINDPGPTNPFIRKYIFPGADVPTLGEVLPVIEDVMLEVTDIEVLRLHYAETLRNWEERFQANRAKIAEHYDERFCRMWEAYLLGCEMGFRHQGLVVFQIQITKNPTAVPQTRDYIYEWEHGIKKEATQAAE</sequence>